<evidence type="ECO:0000256" key="10">
    <source>
        <dbReference type="ARBA" id="ARBA00023180"/>
    </source>
</evidence>
<evidence type="ECO:0000313" key="12">
    <source>
        <dbReference type="EMBL" id="CAB3407097.1"/>
    </source>
</evidence>
<dbReference type="Pfam" id="PF01663">
    <property type="entry name" value="Phosphodiest"/>
    <property type="match status" value="1"/>
</dbReference>
<keyword evidence="6 11" id="KW-0812">Transmembrane</keyword>
<evidence type="ECO:0000256" key="6">
    <source>
        <dbReference type="ARBA" id="ARBA00022692"/>
    </source>
</evidence>
<feature type="transmembrane region" description="Helical" evidence="11">
    <location>
        <begin position="822"/>
        <end position="838"/>
    </location>
</feature>
<dbReference type="AlphaFoldDB" id="A0A8S1F5F2"/>
<dbReference type="GO" id="GO:0051377">
    <property type="term" value="F:mannose-ethanolamine phosphotransferase activity"/>
    <property type="evidence" value="ECO:0007669"/>
    <property type="project" value="InterPro"/>
</dbReference>
<reference evidence="12 13" key="1">
    <citation type="submission" date="2020-04" db="EMBL/GenBank/DDBJ databases">
        <authorList>
            <person name="Laetsch R D."/>
            <person name="Stevens L."/>
            <person name="Kumar S."/>
            <person name="Blaxter L. M."/>
        </authorList>
    </citation>
    <scope>NUCLEOTIDE SEQUENCE [LARGE SCALE GENOMIC DNA]</scope>
</reference>
<keyword evidence="5" id="KW-0808">Transferase</keyword>
<evidence type="ECO:0000256" key="4">
    <source>
        <dbReference type="ARBA" id="ARBA00022502"/>
    </source>
</evidence>
<evidence type="ECO:0000256" key="7">
    <source>
        <dbReference type="ARBA" id="ARBA00022824"/>
    </source>
</evidence>
<proteinExistence type="inferred from homology"/>
<dbReference type="GO" id="GO:0005789">
    <property type="term" value="C:endoplasmic reticulum membrane"/>
    <property type="evidence" value="ECO:0007669"/>
    <property type="project" value="UniProtKB-SubCell"/>
</dbReference>
<comment type="pathway">
    <text evidence="2">Glycolipid biosynthesis; glycosylphosphatidylinositol-anchor biosynthesis.</text>
</comment>
<dbReference type="OrthoDB" id="272139at2759"/>
<evidence type="ECO:0000256" key="8">
    <source>
        <dbReference type="ARBA" id="ARBA00022989"/>
    </source>
</evidence>
<organism evidence="12 13">
    <name type="scientific">Caenorhabditis bovis</name>
    <dbReference type="NCBI Taxonomy" id="2654633"/>
    <lineage>
        <taxon>Eukaryota</taxon>
        <taxon>Metazoa</taxon>
        <taxon>Ecdysozoa</taxon>
        <taxon>Nematoda</taxon>
        <taxon>Chromadorea</taxon>
        <taxon>Rhabditida</taxon>
        <taxon>Rhabditina</taxon>
        <taxon>Rhabditomorpha</taxon>
        <taxon>Rhabditoidea</taxon>
        <taxon>Rhabditidae</taxon>
        <taxon>Peloderinae</taxon>
        <taxon>Caenorhabditis</taxon>
    </lineage>
</organism>
<sequence>MNNVIRKSRLFLVSINIILALFIFQTGFLLKRQEIREKSRCQDAKGGDGAICWAKPQYKRIIVMLIDALRYDFLIPPSHSSHHNYYTGQMKNVYEQLKAGKNCGIGTLIADPPTTTLQRIKALTTGTLPTFIDAGENFSPDAIVNEDNFLYQANSLGMNVSIMGDDTWLSLYPEQFSKAFVHYSFDINDLNTVDDKIKPVFEQEVRESNSSIIIAHFLGVDHCGHKYGPKHPVMADTLRKMDRIIGETLNGMRDDDLLMVIGDHGMTITGDHGGDSDDEVKAGIFVYAKNREIRLPTQPISQIDIVPTISLLLGLPIPFSNLGTAILELFPIEMRESVVAMNYEQIKRFAETYTLQKRFGALYEVTAREVNSMQDQIWAMSRIQRTLRDAWTQFDDSYIIIGNICLIEAILFLLSAQKVSIEWFIVRSGCILLQCALLVDHSESKAANTLLTMALSVSCLSSAISLVSRKLQEGFKIGVADIAFVAVVLHSVSQFSNSFVIYEAMVTRYLIQGVLLASTIANIGNLAKKKSSIWSNRSLQLLVICLAILRSEPYFHRCREEEVDCVQHYPAQIFSSLSVDAQFWRVLFAAISLLGFNYGFHKYFCSPSTCSGSLRILRALSFPIIALISFHSILQVLPNSSFRAVITVQIIYIGSLISVIVAISNGRSGYPFAIQSALWPCFLIVGDGQQPALILYITLIYLATRIVEKDELPALITLLITYGFYFTGHSPAISSIPWHAAFIGISGNSNFRLLSGLLVMINLNISALICATFTVLLGTISIRRVLALMAIRSLFSCFAASVHRRHLMVWKIFAPKFIFENVLFISFITVILLTTIVLRRKNFKLVKPEKYNAFDDEDINKKKKNPA</sequence>
<dbReference type="Proteomes" id="UP000494206">
    <property type="component" value="Unassembled WGS sequence"/>
</dbReference>
<feature type="transmembrane region" description="Helical" evidence="11">
    <location>
        <begin position="677"/>
        <end position="702"/>
    </location>
</feature>
<keyword evidence="8 11" id="KW-1133">Transmembrane helix</keyword>
<evidence type="ECO:0000313" key="13">
    <source>
        <dbReference type="Proteomes" id="UP000494206"/>
    </source>
</evidence>
<evidence type="ECO:0000256" key="2">
    <source>
        <dbReference type="ARBA" id="ARBA00004687"/>
    </source>
</evidence>
<evidence type="ECO:0008006" key="14">
    <source>
        <dbReference type="Google" id="ProtNLM"/>
    </source>
</evidence>
<dbReference type="SUPFAM" id="SSF53649">
    <property type="entry name" value="Alkaline phosphatase-like"/>
    <property type="match status" value="1"/>
</dbReference>
<evidence type="ECO:0000256" key="1">
    <source>
        <dbReference type="ARBA" id="ARBA00004477"/>
    </source>
</evidence>
<protein>
    <recommendedName>
        <fullName evidence="14">GPI ethanolamine phosphate transferase 3</fullName>
    </recommendedName>
</protein>
<evidence type="ECO:0000256" key="9">
    <source>
        <dbReference type="ARBA" id="ARBA00023136"/>
    </source>
</evidence>
<keyword evidence="10" id="KW-0325">Glycoprotein</keyword>
<comment type="subcellular location">
    <subcellularLocation>
        <location evidence="1">Endoplasmic reticulum membrane</location>
        <topology evidence="1">Multi-pass membrane protein</topology>
    </subcellularLocation>
</comment>
<name>A0A8S1F5F2_9PELO</name>
<feature type="transmembrane region" description="Helical" evidence="11">
    <location>
        <begin position="753"/>
        <end position="778"/>
    </location>
</feature>
<comment type="similarity">
    <text evidence="3">Belongs to the PIGG/PIGN/PIGO family. PIGO subfamily.</text>
</comment>
<evidence type="ECO:0000256" key="3">
    <source>
        <dbReference type="ARBA" id="ARBA00008695"/>
    </source>
</evidence>
<feature type="transmembrane region" description="Helical" evidence="11">
    <location>
        <begin position="644"/>
        <end position="665"/>
    </location>
</feature>
<dbReference type="InterPro" id="IPR017850">
    <property type="entry name" value="Alkaline_phosphatase_core_sf"/>
</dbReference>
<feature type="transmembrane region" description="Helical" evidence="11">
    <location>
        <begin position="509"/>
        <end position="527"/>
    </location>
</feature>
<dbReference type="InterPro" id="IPR039524">
    <property type="entry name" value="PIGO/GPI13"/>
</dbReference>
<evidence type="ECO:0000256" key="11">
    <source>
        <dbReference type="SAM" id="Phobius"/>
    </source>
</evidence>
<dbReference type="Gene3D" id="3.40.720.10">
    <property type="entry name" value="Alkaline Phosphatase, subunit A"/>
    <property type="match status" value="1"/>
</dbReference>
<comment type="caution">
    <text evidence="12">The sequence shown here is derived from an EMBL/GenBank/DDBJ whole genome shotgun (WGS) entry which is preliminary data.</text>
</comment>
<accession>A0A8S1F5F2</accession>
<dbReference type="PANTHER" id="PTHR23071:SF1">
    <property type="entry name" value="GPI ETHANOLAMINE PHOSPHATE TRANSFERASE 3"/>
    <property type="match status" value="1"/>
</dbReference>
<dbReference type="EMBL" id="CADEPM010000006">
    <property type="protein sequence ID" value="CAB3407097.1"/>
    <property type="molecule type" value="Genomic_DNA"/>
</dbReference>
<feature type="transmembrane region" description="Helical" evidence="11">
    <location>
        <begin position="785"/>
        <end position="802"/>
    </location>
</feature>
<feature type="transmembrane region" description="Helical" evidence="11">
    <location>
        <begin position="583"/>
        <end position="600"/>
    </location>
</feature>
<dbReference type="PANTHER" id="PTHR23071">
    <property type="entry name" value="PHOSPHATIDYLINOSITOL GLYCAN"/>
    <property type="match status" value="1"/>
</dbReference>
<feature type="transmembrane region" description="Helical" evidence="11">
    <location>
        <begin position="620"/>
        <end position="637"/>
    </location>
</feature>
<dbReference type="CDD" id="cd16023">
    <property type="entry name" value="GPI_EPT_3"/>
    <property type="match status" value="1"/>
</dbReference>
<gene>
    <name evidence="12" type="ORF">CBOVIS_LOCUS9075</name>
</gene>
<dbReference type="InterPro" id="IPR002591">
    <property type="entry name" value="Phosphodiest/P_Trfase"/>
</dbReference>
<dbReference type="GO" id="GO:0006506">
    <property type="term" value="P:GPI anchor biosynthetic process"/>
    <property type="evidence" value="ECO:0007669"/>
    <property type="project" value="UniProtKB-KW"/>
</dbReference>
<evidence type="ECO:0000256" key="5">
    <source>
        <dbReference type="ARBA" id="ARBA00022679"/>
    </source>
</evidence>
<keyword evidence="7" id="KW-0256">Endoplasmic reticulum</keyword>
<keyword evidence="13" id="KW-1185">Reference proteome</keyword>
<keyword evidence="4" id="KW-0337">GPI-anchor biosynthesis</keyword>
<dbReference type="InterPro" id="IPR037675">
    <property type="entry name" value="PIG-O_N"/>
</dbReference>
<keyword evidence="9 11" id="KW-0472">Membrane</keyword>
<feature type="transmembrane region" description="Helical" evidence="11">
    <location>
        <begin position="714"/>
        <end position="733"/>
    </location>
</feature>
<feature type="transmembrane region" description="Helical" evidence="11">
    <location>
        <begin position="12"/>
        <end position="30"/>
    </location>
</feature>